<feature type="region of interest" description="Disordered" evidence="9">
    <location>
        <begin position="227"/>
        <end position="255"/>
    </location>
</feature>
<dbReference type="FunFam" id="3.30.160.60:FF:000032">
    <property type="entry name" value="Krueppel-like factor 4"/>
    <property type="match status" value="1"/>
</dbReference>
<feature type="compositionally biased region" description="Basic and acidic residues" evidence="9">
    <location>
        <begin position="1554"/>
        <end position="1574"/>
    </location>
</feature>
<feature type="compositionally biased region" description="Basic and acidic residues" evidence="9">
    <location>
        <begin position="1139"/>
        <end position="1155"/>
    </location>
</feature>
<dbReference type="Gene3D" id="3.30.160.60">
    <property type="entry name" value="Classic Zinc Finger"/>
    <property type="match status" value="3"/>
</dbReference>
<dbReference type="PROSITE" id="PS00028">
    <property type="entry name" value="ZINC_FINGER_C2H2_1"/>
    <property type="match status" value="2"/>
</dbReference>
<feature type="domain" description="C2H2-type" evidence="10">
    <location>
        <begin position="1304"/>
        <end position="1333"/>
    </location>
</feature>
<accession>A0A9P3H4L7</accession>
<dbReference type="CDD" id="cd00102">
    <property type="entry name" value="IPT"/>
    <property type="match status" value="1"/>
</dbReference>
<dbReference type="InterPro" id="IPR002909">
    <property type="entry name" value="IPT_dom"/>
</dbReference>
<feature type="compositionally biased region" description="Basic and acidic residues" evidence="9">
    <location>
        <begin position="396"/>
        <end position="411"/>
    </location>
</feature>
<dbReference type="OrthoDB" id="8922241at2759"/>
<dbReference type="Pfam" id="PF01833">
    <property type="entry name" value="TIG"/>
    <property type="match status" value="1"/>
</dbReference>
<feature type="compositionally biased region" description="Basic residues" evidence="9">
    <location>
        <begin position="129"/>
        <end position="140"/>
    </location>
</feature>
<feature type="region of interest" description="Disordered" evidence="9">
    <location>
        <begin position="1"/>
        <end position="51"/>
    </location>
</feature>
<feature type="compositionally biased region" description="Low complexity" evidence="9">
    <location>
        <begin position="503"/>
        <end position="518"/>
    </location>
</feature>
<keyword evidence="7" id="KW-0040">ANK repeat</keyword>
<feature type="region of interest" description="Disordered" evidence="9">
    <location>
        <begin position="387"/>
        <end position="541"/>
    </location>
</feature>
<evidence type="ECO:0000256" key="1">
    <source>
        <dbReference type="ARBA" id="ARBA00022723"/>
    </source>
</evidence>
<keyword evidence="3 8" id="KW-0863">Zinc-finger</keyword>
<feature type="compositionally biased region" description="Polar residues" evidence="9">
    <location>
        <begin position="1589"/>
        <end position="1603"/>
    </location>
</feature>
<dbReference type="PROSITE" id="PS50157">
    <property type="entry name" value="ZINC_FINGER_C2H2_2"/>
    <property type="match status" value="2"/>
</dbReference>
<evidence type="ECO:0000256" key="2">
    <source>
        <dbReference type="ARBA" id="ARBA00022737"/>
    </source>
</evidence>
<evidence type="ECO:0000256" key="4">
    <source>
        <dbReference type="ARBA" id="ARBA00022833"/>
    </source>
</evidence>
<feature type="repeat" description="ANK" evidence="7">
    <location>
        <begin position="830"/>
        <end position="862"/>
    </location>
</feature>
<evidence type="ECO:0000256" key="8">
    <source>
        <dbReference type="PROSITE-ProRule" id="PRU00042"/>
    </source>
</evidence>
<feature type="region of interest" description="Disordered" evidence="9">
    <location>
        <begin position="71"/>
        <end position="163"/>
    </location>
</feature>
<evidence type="ECO:0000313" key="12">
    <source>
        <dbReference type="Proteomes" id="UP000827284"/>
    </source>
</evidence>
<evidence type="ECO:0000256" key="9">
    <source>
        <dbReference type="SAM" id="MobiDB-lite"/>
    </source>
</evidence>
<keyword evidence="4" id="KW-0862">Zinc</keyword>
<protein>
    <recommendedName>
        <fullName evidence="10">C2H2-type domain-containing protein</fullName>
    </recommendedName>
</protein>
<evidence type="ECO:0000256" key="7">
    <source>
        <dbReference type="PROSITE-ProRule" id="PRU00023"/>
    </source>
</evidence>
<dbReference type="SMART" id="SM00429">
    <property type="entry name" value="IPT"/>
    <property type="match status" value="1"/>
</dbReference>
<dbReference type="SUPFAM" id="SSF57667">
    <property type="entry name" value="beta-beta-alpha zinc fingers"/>
    <property type="match status" value="2"/>
</dbReference>
<feature type="compositionally biased region" description="Low complexity" evidence="9">
    <location>
        <begin position="981"/>
        <end position="997"/>
    </location>
</feature>
<dbReference type="PROSITE" id="PS50088">
    <property type="entry name" value="ANK_REPEAT"/>
    <property type="match status" value="1"/>
</dbReference>
<evidence type="ECO:0000256" key="3">
    <source>
        <dbReference type="ARBA" id="ARBA00022771"/>
    </source>
</evidence>
<dbReference type="InterPro" id="IPR002110">
    <property type="entry name" value="Ankyrin_rpt"/>
</dbReference>
<organism evidence="11 12">
    <name type="scientific">Entomortierella parvispora</name>
    <dbReference type="NCBI Taxonomy" id="205924"/>
    <lineage>
        <taxon>Eukaryota</taxon>
        <taxon>Fungi</taxon>
        <taxon>Fungi incertae sedis</taxon>
        <taxon>Mucoromycota</taxon>
        <taxon>Mortierellomycotina</taxon>
        <taxon>Mortierellomycetes</taxon>
        <taxon>Mortierellales</taxon>
        <taxon>Mortierellaceae</taxon>
        <taxon>Entomortierella</taxon>
    </lineage>
</organism>
<dbReference type="InterPro" id="IPR036236">
    <property type="entry name" value="Znf_C2H2_sf"/>
</dbReference>
<sequence length="1616" mass="174148">MASDNPPPGEHRLQQGNSRSNPAPPYKANSPNAYSPSQQASQTLEASAPSSFVLPPEEALFLVNSPLMSEASLPDDHHPQHHASSSSALAATPASGPVTSVLGPRSSGSMDTLSDHHSHRSNSGSSTASHHHPPSTHHNSHNNGPVSRANSGSSTSFRGPALSSPAVLTSGQYHLTVATFHKRNQDTNSFRTGQQFLIKLDLRTAAADAFSSPMSLILPRRMIQSHLKSKQGDGAAATDASVGTAPEPHDAPSVPPGDPETHFYLEVTVHLASSEAIVQACPECCHKVEGKVRKPSTGPGAPAKSHTAGDNVDPGQILQFCVSDHIVDFTHGTSTVMAKVLCSSTHHDKRGNNDRYFFKFSLMQYINGSKIRVGSCRTKDILFTGNHKNKGMASFSEDKGEAKPRVTRPEDELGTAGPSMVMGGQNFYSEEPDSIPDEPMDRAYGSSHDHAQSSPAARSQHTPHHQSFNSYDSPRSYPSDHLPRIQEPAASADSRQQHKDSYSGRSSSFQGSGSFPGPAHSSSMPDSRLAGHSGYGPVKSKSWNETIVTPKISKIIPDSGDMLGGTEVTVFGSGFRSGLTPYFDSVPATNVTVLHSDVLICRTPPRIQPTVVSVGFHSKLSSVGRAAPDTKFSYADKRGLQLAELVAEILVMGRDDYDEGPHRSGTGLTSSDVSEKVEQRLGGLGDMRSRATRVVRRGSMRRDSSDISTSQRSSLGQPRLKPMGSSPRRMSSHSPLSLEQSLEDDEELEHLVAEMMSLSVTQSVSPTTQSCKALESAILSTIKNAEDLQHISMQNDQRHTMLHLAVMLEMNLLVQYLLQERIEINSPDWNGFTALHYAAWTNQRTLYELLESHGASGKVPNCHQALPRLLFEDNPEASTEFVCMYHPNSERALEALRSAPKPTVTHEGYGGSINTSNLKDDIHEAYSRAKKARGSGGNIYVKSMSGDNSAPRAQAPVDLHRDSSQTLQAQQHEHSRPMISSPPQQHQQQHHGQASSPHHARPRQVSQSMHAPMHHGAPARSPSPLRESFGTHYPAGNGENGGQSSGPRRYLRPVDVPPSRSGSLPSIRLEPDHHRHQGAHRPGPSPTFHSGSYHHPPPPHSPTSSPGSAMAGSPTSPMLRQQSSSSAHGRYPTSPSSYDHGHYEGSQGGERRSDRMLPSFGLNLPVPYPYQEGGSQPRGHSPNSQAPAPGTESGRQTAPSKHIPGGQKRSGSYHGSSHDGPAVKTARTFEAHKNERQDYEMQGPALPIDRHRSVSGQASTGRMDYRDMSQSFPVDGDESLHKDMDENGKSGAGAGGRRPSQASHTCPHPNCHKSFTRPFNLRAHMRVHTAERPYKCDTCALAFSRLHDRNRHAKLHTGIKPFECSFCHHQFIRPDALRRHLGRGGGTGCGQKGSASSNSASSSMSALDGQQQQPPSATAASADQEEGSRAAAGTNGVASSRSSTGNSMMSTTSLSSAASSAPTMVSVTTSGSGEWTRPPKKTPASVEEEEEGEEGVVGEGQDKEDEGSRPLVATELANRFESPSGMDEDEPHEDRVRPEHQQEREQQHQQQQQPDRDMTLVESRPETGESKISKDTTATAAGIKDETMSEPTSTAGEMTTSSPLPEMAMEEVASSS</sequence>
<dbReference type="InterPro" id="IPR013783">
    <property type="entry name" value="Ig-like_fold"/>
</dbReference>
<dbReference type="PROSITE" id="PS50297">
    <property type="entry name" value="ANK_REP_REGION"/>
    <property type="match status" value="1"/>
</dbReference>
<feature type="compositionally biased region" description="Polar residues" evidence="9">
    <location>
        <begin position="148"/>
        <end position="157"/>
    </location>
</feature>
<keyword evidence="5" id="KW-0805">Transcription regulation</keyword>
<evidence type="ECO:0000259" key="10">
    <source>
        <dbReference type="PROSITE" id="PS50157"/>
    </source>
</evidence>
<name>A0A9P3H4L7_9FUNG</name>
<dbReference type="SMART" id="SM00355">
    <property type="entry name" value="ZnF_C2H2"/>
    <property type="match status" value="3"/>
</dbReference>
<dbReference type="InterPro" id="IPR036770">
    <property type="entry name" value="Ankyrin_rpt-contain_sf"/>
</dbReference>
<feature type="region of interest" description="Disordered" evidence="9">
    <location>
        <begin position="1234"/>
        <end position="1315"/>
    </location>
</feature>
<proteinExistence type="predicted"/>
<dbReference type="SUPFAM" id="SSF81296">
    <property type="entry name" value="E set domains"/>
    <property type="match status" value="1"/>
</dbReference>
<dbReference type="Pfam" id="PF00096">
    <property type="entry name" value="zf-C2H2"/>
    <property type="match status" value="1"/>
</dbReference>
<feature type="domain" description="C2H2-type" evidence="10">
    <location>
        <begin position="1334"/>
        <end position="1361"/>
    </location>
</feature>
<feature type="compositionally biased region" description="Low complexity" evidence="9">
    <location>
        <begin position="1392"/>
        <end position="1422"/>
    </location>
</feature>
<dbReference type="PANTHER" id="PTHR24379">
    <property type="entry name" value="KRAB AND ZINC FINGER DOMAIN-CONTAINING"/>
    <property type="match status" value="1"/>
</dbReference>
<dbReference type="Pfam" id="PF12796">
    <property type="entry name" value="Ank_2"/>
    <property type="match status" value="1"/>
</dbReference>
<feature type="compositionally biased region" description="Polar residues" evidence="9">
    <location>
        <begin position="1113"/>
        <end position="1137"/>
    </location>
</feature>
<dbReference type="InterPro" id="IPR013087">
    <property type="entry name" value="Znf_C2H2_type"/>
</dbReference>
<feature type="compositionally biased region" description="Polar residues" evidence="9">
    <location>
        <begin position="452"/>
        <end position="473"/>
    </location>
</feature>
<dbReference type="Proteomes" id="UP000827284">
    <property type="component" value="Unassembled WGS sequence"/>
</dbReference>
<feature type="compositionally biased region" description="Acidic residues" evidence="9">
    <location>
        <begin position="1486"/>
        <end position="1496"/>
    </location>
</feature>
<evidence type="ECO:0000256" key="6">
    <source>
        <dbReference type="ARBA" id="ARBA00023163"/>
    </source>
</evidence>
<feature type="compositionally biased region" description="Basic and acidic residues" evidence="9">
    <location>
        <begin position="1532"/>
        <end position="1547"/>
    </location>
</feature>
<feature type="compositionally biased region" description="Polar residues" evidence="9">
    <location>
        <begin position="29"/>
        <end position="50"/>
    </location>
</feature>
<evidence type="ECO:0000256" key="5">
    <source>
        <dbReference type="ARBA" id="ARBA00023015"/>
    </source>
</evidence>
<keyword evidence="1" id="KW-0479">Metal-binding</keyword>
<feature type="compositionally biased region" description="Basic and acidic residues" evidence="9">
    <location>
        <begin position="1278"/>
        <end position="1288"/>
    </location>
</feature>
<dbReference type="Gene3D" id="2.60.40.10">
    <property type="entry name" value="Immunoglobulins"/>
    <property type="match status" value="1"/>
</dbReference>
<dbReference type="PANTHER" id="PTHR24379:SF121">
    <property type="entry name" value="C2H2-TYPE DOMAIN-CONTAINING PROTEIN"/>
    <property type="match status" value="1"/>
</dbReference>
<keyword evidence="12" id="KW-1185">Reference proteome</keyword>
<dbReference type="InterPro" id="IPR014756">
    <property type="entry name" value="Ig_E-set"/>
</dbReference>
<feature type="compositionally biased region" description="Low complexity" evidence="9">
    <location>
        <begin position="83"/>
        <end position="95"/>
    </location>
</feature>
<dbReference type="SMART" id="SM00248">
    <property type="entry name" value="ANK"/>
    <property type="match status" value="2"/>
</dbReference>
<feature type="region of interest" description="Disordered" evidence="9">
    <location>
        <begin position="657"/>
        <end position="743"/>
    </location>
</feature>
<reference evidence="11" key="2">
    <citation type="journal article" date="2022" name="Microbiol. Resour. Announc.">
        <title>Whole-Genome Sequence of Entomortierella parvispora E1425, a Mucoromycotan Fungus Associated with Burkholderiaceae-Related Endosymbiotic Bacteria.</title>
        <authorList>
            <person name="Herlambang A."/>
            <person name="Guo Y."/>
            <person name="Takashima Y."/>
            <person name="Narisawa K."/>
            <person name="Ohta H."/>
            <person name="Nishizawa T."/>
        </authorList>
    </citation>
    <scope>NUCLEOTIDE SEQUENCE</scope>
    <source>
        <strain evidence="11">E1425</strain>
    </source>
</reference>
<feature type="compositionally biased region" description="Basic residues" evidence="9">
    <location>
        <begin position="690"/>
        <end position="699"/>
    </location>
</feature>
<dbReference type="SUPFAM" id="SSF48403">
    <property type="entry name" value="Ankyrin repeat"/>
    <property type="match status" value="1"/>
</dbReference>
<comment type="caution">
    <text evidence="11">The sequence shown here is derived from an EMBL/GenBank/DDBJ whole genome shotgun (WGS) entry which is preliminary data.</text>
</comment>
<gene>
    <name evidence="11" type="ORF">EMPS_02254</name>
</gene>
<feature type="region of interest" description="Disordered" evidence="9">
    <location>
        <begin position="929"/>
        <end position="1222"/>
    </location>
</feature>
<keyword evidence="2" id="KW-0677">Repeat</keyword>
<evidence type="ECO:0000313" key="11">
    <source>
        <dbReference type="EMBL" id="GJJ69905.1"/>
    </source>
</evidence>
<reference evidence="11" key="1">
    <citation type="submission" date="2021-11" db="EMBL/GenBank/DDBJ databases">
        <authorList>
            <person name="Herlambang A."/>
            <person name="Guo Y."/>
            <person name="Takashima Y."/>
            <person name="Nishizawa T."/>
        </authorList>
    </citation>
    <scope>NUCLEOTIDE SEQUENCE</scope>
    <source>
        <strain evidence="11">E1425</strain>
    </source>
</reference>
<dbReference type="Gene3D" id="1.25.40.20">
    <property type="entry name" value="Ankyrin repeat-containing domain"/>
    <property type="match status" value="1"/>
</dbReference>
<feature type="compositionally biased region" description="Low complexity" evidence="9">
    <location>
        <begin position="1438"/>
        <end position="1464"/>
    </location>
</feature>
<dbReference type="EMBL" id="BQFW01000003">
    <property type="protein sequence ID" value="GJJ69905.1"/>
    <property type="molecule type" value="Genomic_DNA"/>
</dbReference>
<feature type="region of interest" description="Disordered" evidence="9">
    <location>
        <begin position="1383"/>
        <end position="1616"/>
    </location>
</feature>
<dbReference type="GO" id="GO:0008270">
    <property type="term" value="F:zinc ion binding"/>
    <property type="evidence" value="ECO:0007669"/>
    <property type="project" value="UniProtKB-KW"/>
</dbReference>
<keyword evidence="6" id="KW-0804">Transcription</keyword>